<dbReference type="InterPro" id="IPR004358">
    <property type="entry name" value="Sig_transdc_His_kin-like_C"/>
</dbReference>
<dbReference type="PRINTS" id="PR00344">
    <property type="entry name" value="BCTRLSENSOR"/>
</dbReference>
<evidence type="ECO:0000256" key="7">
    <source>
        <dbReference type="ARBA" id="ARBA00022840"/>
    </source>
</evidence>
<feature type="transmembrane region" description="Helical" evidence="9">
    <location>
        <begin position="66"/>
        <end position="86"/>
    </location>
</feature>
<feature type="transmembrane region" description="Helical" evidence="9">
    <location>
        <begin position="42"/>
        <end position="59"/>
    </location>
</feature>
<comment type="caution">
    <text evidence="11">The sequence shown here is derived from an EMBL/GenBank/DDBJ whole genome shotgun (WGS) entry which is preliminary data.</text>
</comment>
<dbReference type="InterPro" id="IPR036097">
    <property type="entry name" value="HisK_dim/P_sf"/>
</dbReference>
<feature type="transmembrane region" description="Helical" evidence="9">
    <location>
        <begin position="116"/>
        <end position="140"/>
    </location>
</feature>
<feature type="domain" description="Histidine kinase" evidence="10">
    <location>
        <begin position="196"/>
        <end position="402"/>
    </location>
</feature>
<organism evidence="11 12">
    <name type="scientific">Pseudoneobacillus rhizosphaerae</name>
    <dbReference type="NCBI Taxonomy" id="2880968"/>
    <lineage>
        <taxon>Bacteria</taxon>
        <taxon>Bacillati</taxon>
        <taxon>Bacillota</taxon>
        <taxon>Bacilli</taxon>
        <taxon>Bacillales</taxon>
        <taxon>Bacillaceae</taxon>
        <taxon>Pseudoneobacillus</taxon>
    </lineage>
</organism>
<accession>A0A9C7G8Z6</accession>
<reference evidence="11" key="1">
    <citation type="submission" date="2021-10" db="EMBL/GenBank/DDBJ databases">
        <authorList>
            <person name="Criscuolo A."/>
        </authorList>
    </citation>
    <scope>NUCLEOTIDE SEQUENCE</scope>
    <source>
        <strain evidence="11">CIP111885</strain>
    </source>
</reference>
<dbReference type="SUPFAM" id="SSF47384">
    <property type="entry name" value="Homodimeric domain of signal transducing histidine kinase"/>
    <property type="match status" value="1"/>
</dbReference>
<dbReference type="Gene3D" id="1.10.287.130">
    <property type="match status" value="1"/>
</dbReference>
<keyword evidence="5" id="KW-0547">Nucleotide-binding</keyword>
<keyword evidence="3" id="KW-0597">Phosphoprotein</keyword>
<dbReference type="GO" id="GO:0005524">
    <property type="term" value="F:ATP binding"/>
    <property type="evidence" value="ECO:0007669"/>
    <property type="project" value="UniProtKB-KW"/>
</dbReference>
<evidence type="ECO:0000256" key="9">
    <source>
        <dbReference type="SAM" id="Phobius"/>
    </source>
</evidence>
<dbReference type="SUPFAM" id="SSF55874">
    <property type="entry name" value="ATPase domain of HSP90 chaperone/DNA topoisomerase II/histidine kinase"/>
    <property type="match status" value="1"/>
</dbReference>
<dbReference type="PANTHER" id="PTHR43065:SF46">
    <property type="entry name" value="C4-DICARBOXYLATE TRANSPORT SENSOR PROTEIN DCTB"/>
    <property type="match status" value="1"/>
</dbReference>
<keyword evidence="9" id="KW-0472">Membrane</keyword>
<evidence type="ECO:0000256" key="2">
    <source>
        <dbReference type="ARBA" id="ARBA00012438"/>
    </source>
</evidence>
<comment type="catalytic activity">
    <reaction evidence="1">
        <text>ATP + protein L-histidine = ADP + protein N-phospho-L-histidine.</text>
        <dbReference type="EC" id="2.7.13.3"/>
    </reaction>
</comment>
<dbReference type="PANTHER" id="PTHR43065">
    <property type="entry name" value="SENSOR HISTIDINE KINASE"/>
    <property type="match status" value="1"/>
</dbReference>
<gene>
    <name evidence="11" type="primary">rcsC_1</name>
    <name evidence="11" type="ORF">NEOCIP111885_01547</name>
</gene>
<keyword evidence="8" id="KW-0902">Two-component regulatory system</keyword>
<dbReference type="PROSITE" id="PS50109">
    <property type="entry name" value="HIS_KIN"/>
    <property type="match status" value="1"/>
</dbReference>
<dbReference type="Pfam" id="PF00512">
    <property type="entry name" value="HisKA"/>
    <property type="match status" value="1"/>
</dbReference>
<dbReference type="Proteomes" id="UP000789845">
    <property type="component" value="Unassembled WGS sequence"/>
</dbReference>
<keyword evidence="9" id="KW-0812">Transmembrane</keyword>
<keyword evidence="4 11" id="KW-0808">Transferase</keyword>
<evidence type="ECO:0000256" key="5">
    <source>
        <dbReference type="ARBA" id="ARBA00022741"/>
    </source>
</evidence>
<protein>
    <recommendedName>
        <fullName evidence="2">histidine kinase</fullName>
        <ecNumber evidence="2">2.7.13.3</ecNumber>
    </recommendedName>
</protein>
<dbReference type="InterPro" id="IPR005467">
    <property type="entry name" value="His_kinase_dom"/>
</dbReference>
<keyword evidence="9" id="KW-1133">Transmembrane helix</keyword>
<dbReference type="Gene3D" id="3.30.565.10">
    <property type="entry name" value="Histidine kinase-like ATPase, C-terminal domain"/>
    <property type="match status" value="1"/>
</dbReference>
<evidence type="ECO:0000313" key="11">
    <source>
        <dbReference type="EMBL" id="CAG9607855.1"/>
    </source>
</evidence>
<dbReference type="SMART" id="SM00387">
    <property type="entry name" value="HATPase_c"/>
    <property type="match status" value="1"/>
</dbReference>
<evidence type="ECO:0000256" key="3">
    <source>
        <dbReference type="ARBA" id="ARBA00022553"/>
    </source>
</evidence>
<dbReference type="Pfam" id="PF02518">
    <property type="entry name" value="HATPase_c"/>
    <property type="match status" value="1"/>
</dbReference>
<keyword evidence="6 11" id="KW-0418">Kinase</keyword>
<dbReference type="EMBL" id="CAKJTG010000007">
    <property type="protein sequence ID" value="CAG9607855.1"/>
    <property type="molecule type" value="Genomic_DNA"/>
</dbReference>
<dbReference type="InterPro" id="IPR003594">
    <property type="entry name" value="HATPase_dom"/>
</dbReference>
<dbReference type="CDD" id="cd00082">
    <property type="entry name" value="HisKA"/>
    <property type="match status" value="1"/>
</dbReference>
<dbReference type="SMART" id="SM00388">
    <property type="entry name" value="HisKA"/>
    <property type="match status" value="1"/>
</dbReference>
<dbReference type="RefSeq" id="WP_230496112.1">
    <property type="nucleotide sequence ID" value="NZ_CAKJTG010000007.1"/>
</dbReference>
<dbReference type="InterPro" id="IPR003661">
    <property type="entry name" value="HisK_dim/P_dom"/>
</dbReference>
<dbReference type="EC" id="2.7.13.3" evidence="2"/>
<proteinExistence type="predicted"/>
<feature type="transmembrane region" description="Helical" evidence="9">
    <location>
        <begin position="92"/>
        <end position="109"/>
    </location>
</feature>
<evidence type="ECO:0000313" key="12">
    <source>
        <dbReference type="Proteomes" id="UP000789845"/>
    </source>
</evidence>
<feature type="transmembrane region" description="Helical" evidence="9">
    <location>
        <begin position="12"/>
        <end position="30"/>
    </location>
</feature>
<evidence type="ECO:0000256" key="8">
    <source>
        <dbReference type="ARBA" id="ARBA00023012"/>
    </source>
</evidence>
<evidence type="ECO:0000256" key="6">
    <source>
        <dbReference type="ARBA" id="ARBA00022777"/>
    </source>
</evidence>
<dbReference type="AlphaFoldDB" id="A0A9C7G8Z6"/>
<evidence type="ECO:0000256" key="4">
    <source>
        <dbReference type="ARBA" id="ARBA00022679"/>
    </source>
</evidence>
<evidence type="ECO:0000256" key="1">
    <source>
        <dbReference type="ARBA" id="ARBA00000085"/>
    </source>
</evidence>
<keyword evidence="7" id="KW-0067">ATP-binding</keyword>
<name>A0A9C7G8Z6_9BACI</name>
<dbReference type="GO" id="GO:0000155">
    <property type="term" value="F:phosphorelay sensor kinase activity"/>
    <property type="evidence" value="ECO:0007669"/>
    <property type="project" value="InterPro"/>
</dbReference>
<feature type="transmembrane region" description="Helical" evidence="9">
    <location>
        <begin position="146"/>
        <end position="166"/>
    </location>
</feature>
<keyword evidence="12" id="KW-1185">Reference proteome</keyword>
<sequence length="402" mass="45486">MKEIKLHMNHKLYYAFIFIIIALMIMGLLVDNPLLSKGNLGYIVHCGLVFILSVCILLYPKKETHVFRLIIITVASAYFYTMFFLYPDNGSGIIFLCFIPAISILFFDTKLFYFSLLLNSISIIFTFSYIIFFEQGIVYTHIQNDILGNAFNFIGSQVILYLIFYFSSVRIQKQRTYYEQLQQSERLKLTGQLAAAVAHEIRNPLTVVKGFLQLYEKSSHLNSDIKKHFTLMIDEINTAEHVISQFLTVAKPDRKNKTETLDVKAALQSVTDLLNSYGSLHDNWIELHVEGNCTISVNIIEFKQLIINIIKNAIEVSNEGDSVRVEAKSEKGFVVIKVIDGGCGMTEAEVQSLGTPFYSLKNKGTGLGLMICYNIAQKYNGTIEFDSTKGKGTTVIIKFPAV</sequence>
<dbReference type="InterPro" id="IPR036890">
    <property type="entry name" value="HATPase_C_sf"/>
</dbReference>
<evidence type="ECO:0000259" key="10">
    <source>
        <dbReference type="PROSITE" id="PS50109"/>
    </source>
</evidence>